<feature type="compositionally biased region" description="Polar residues" evidence="1">
    <location>
        <begin position="211"/>
        <end position="222"/>
    </location>
</feature>
<organism evidence="2 3">
    <name type="scientific">Microbacterium awajiense</name>
    <dbReference type="NCBI Taxonomy" id="415214"/>
    <lineage>
        <taxon>Bacteria</taxon>
        <taxon>Bacillati</taxon>
        <taxon>Actinomycetota</taxon>
        <taxon>Actinomycetes</taxon>
        <taxon>Micrococcales</taxon>
        <taxon>Microbacteriaceae</taxon>
        <taxon>Microbacterium</taxon>
    </lineage>
</organism>
<comment type="caution">
    <text evidence="2">The sequence shown here is derived from an EMBL/GenBank/DDBJ whole genome shotgun (WGS) entry which is preliminary data.</text>
</comment>
<protein>
    <submittedName>
        <fullName evidence="2">Uncharacterized protein</fullName>
    </submittedName>
</protein>
<dbReference type="Proteomes" id="UP001501697">
    <property type="component" value="Unassembled WGS sequence"/>
</dbReference>
<dbReference type="EMBL" id="BAAAYU010000005">
    <property type="protein sequence ID" value="GAA3635287.1"/>
    <property type="molecule type" value="Genomic_DNA"/>
</dbReference>
<evidence type="ECO:0000313" key="2">
    <source>
        <dbReference type="EMBL" id="GAA3635287.1"/>
    </source>
</evidence>
<feature type="region of interest" description="Disordered" evidence="1">
    <location>
        <begin position="202"/>
        <end position="242"/>
    </location>
</feature>
<name>A0ABP7ALD5_9MICO</name>
<accession>A0ABP7ALD5</accession>
<keyword evidence="3" id="KW-1185">Reference proteome</keyword>
<feature type="compositionally biased region" description="Polar residues" evidence="1">
    <location>
        <begin position="230"/>
        <end position="242"/>
    </location>
</feature>
<evidence type="ECO:0000313" key="3">
    <source>
        <dbReference type="Proteomes" id="UP001501697"/>
    </source>
</evidence>
<evidence type="ECO:0000256" key="1">
    <source>
        <dbReference type="SAM" id="MobiDB-lite"/>
    </source>
</evidence>
<gene>
    <name evidence="2" type="ORF">GCM10022200_18240</name>
</gene>
<sequence>MSRWVFGSTALNRGCSLARFAVRRGRVPPSRLRALDVAHPFHAVNVTGTGDGRGVDDRSKLLERMQWYALRMIEHEFFTHVPAAVAWGLPLPFRADESRDLDVGVFAPRRNRAGRGVAGHSVKPGLAHVVDHPTLGVRLTSPASTWAMLAGTLWDVYDVVALGDAIMREPLHEADASALATLEQLAAAASAGRRRGIARLREALPRIRTRSAPTSPVPSASWPQAGGSSGSPKMTCSSIPCG</sequence>
<reference evidence="3" key="1">
    <citation type="journal article" date="2019" name="Int. J. Syst. Evol. Microbiol.">
        <title>The Global Catalogue of Microorganisms (GCM) 10K type strain sequencing project: providing services to taxonomists for standard genome sequencing and annotation.</title>
        <authorList>
            <consortium name="The Broad Institute Genomics Platform"/>
            <consortium name="The Broad Institute Genome Sequencing Center for Infectious Disease"/>
            <person name="Wu L."/>
            <person name="Ma J."/>
        </authorList>
    </citation>
    <scope>NUCLEOTIDE SEQUENCE [LARGE SCALE GENOMIC DNA]</scope>
    <source>
        <strain evidence="3">JCM 16544</strain>
    </source>
</reference>
<proteinExistence type="predicted"/>